<gene>
    <name evidence="1" type="ORF">MNBD_GAMMA03-2168</name>
</gene>
<protein>
    <submittedName>
        <fullName evidence="1">Uncharacterized protein</fullName>
    </submittedName>
</protein>
<accession>A0A3B0WJZ7</accession>
<feature type="non-terminal residue" evidence="1">
    <location>
        <position position="1"/>
    </location>
</feature>
<sequence length="111" mass="12380">VVLYIFNDEGVLVDAQIETLGPRNELMPDQAESVYDIFLSNLGYFELGDIQIGPFCVEKDGVKFGLIPNDPELEGEANDLALEMHPGKYMSFFPPWNGDYQNGGHIVTLIN</sequence>
<evidence type="ECO:0000313" key="1">
    <source>
        <dbReference type="EMBL" id="VAW44786.1"/>
    </source>
</evidence>
<dbReference type="EMBL" id="UOFC01000022">
    <property type="protein sequence ID" value="VAW44786.1"/>
    <property type="molecule type" value="Genomic_DNA"/>
</dbReference>
<proteinExistence type="predicted"/>
<dbReference type="AlphaFoldDB" id="A0A3B0WJZ7"/>
<organism evidence="1">
    <name type="scientific">hydrothermal vent metagenome</name>
    <dbReference type="NCBI Taxonomy" id="652676"/>
    <lineage>
        <taxon>unclassified sequences</taxon>
        <taxon>metagenomes</taxon>
        <taxon>ecological metagenomes</taxon>
    </lineage>
</organism>
<name>A0A3B0WJZ7_9ZZZZ</name>
<reference evidence="1" key="1">
    <citation type="submission" date="2018-06" db="EMBL/GenBank/DDBJ databases">
        <authorList>
            <person name="Zhirakovskaya E."/>
        </authorList>
    </citation>
    <scope>NUCLEOTIDE SEQUENCE</scope>
</reference>